<feature type="compositionally biased region" description="Low complexity" evidence="1">
    <location>
        <begin position="16"/>
        <end position="28"/>
    </location>
</feature>
<accession>A0AAN7UTN8</accession>
<dbReference type="EMBL" id="JAWHQM010000005">
    <property type="protein sequence ID" value="KAK5627304.1"/>
    <property type="molecule type" value="Genomic_DNA"/>
</dbReference>
<evidence type="ECO:0000313" key="2">
    <source>
        <dbReference type="EMBL" id="KAK5627304.1"/>
    </source>
</evidence>
<proteinExistence type="predicted"/>
<feature type="region of interest" description="Disordered" evidence="1">
    <location>
        <begin position="1"/>
        <end position="61"/>
    </location>
</feature>
<feature type="compositionally biased region" description="Acidic residues" evidence="1">
    <location>
        <begin position="118"/>
        <end position="131"/>
    </location>
</feature>
<organism evidence="2 3">
    <name type="scientific">Xylaria bambusicola</name>
    <dbReference type="NCBI Taxonomy" id="326684"/>
    <lineage>
        <taxon>Eukaryota</taxon>
        <taxon>Fungi</taxon>
        <taxon>Dikarya</taxon>
        <taxon>Ascomycota</taxon>
        <taxon>Pezizomycotina</taxon>
        <taxon>Sordariomycetes</taxon>
        <taxon>Xylariomycetidae</taxon>
        <taxon>Xylariales</taxon>
        <taxon>Xylariaceae</taxon>
        <taxon>Xylaria</taxon>
    </lineage>
</organism>
<evidence type="ECO:0000256" key="1">
    <source>
        <dbReference type="SAM" id="MobiDB-lite"/>
    </source>
</evidence>
<reference evidence="2 3" key="1">
    <citation type="submission" date="2023-10" db="EMBL/GenBank/DDBJ databases">
        <title>Draft genome sequence of Xylaria bambusicola isolate GMP-LS, the root and basal stem rot pathogen of sugarcane in Indonesia.</title>
        <authorList>
            <person name="Selvaraj P."/>
            <person name="Muralishankar V."/>
            <person name="Muruganantham S."/>
            <person name="Sp S."/>
            <person name="Haryani S."/>
            <person name="Lau K.J.X."/>
            <person name="Naqvi N.I."/>
        </authorList>
    </citation>
    <scope>NUCLEOTIDE SEQUENCE [LARGE SCALE GENOMIC DNA]</scope>
    <source>
        <strain evidence="2">GMP-LS</strain>
    </source>
</reference>
<feature type="compositionally biased region" description="Acidic residues" evidence="1">
    <location>
        <begin position="34"/>
        <end position="49"/>
    </location>
</feature>
<gene>
    <name evidence="2" type="ORF">RRF57_003019</name>
</gene>
<dbReference type="Proteomes" id="UP001305414">
    <property type="component" value="Unassembled WGS sequence"/>
</dbReference>
<feature type="compositionally biased region" description="Basic residues" evidence="1">
    <location>
        <begin position="194"/>
        <end position="208"/>
    </location>
</feature>
<dbReference type="AlphaFoldDB" id="A0AAN7UTN8"/>
<feature type="compositionally biased region" description="Polar residues" evidence="1">
    <location>
        <begin position="84"/>
        <end position="99"/>
    </location>
</feature>
<keyword evidence="3" id="KW-1185">Reference proteome</keyword>
<name>A0AAN7UTN8_9PEZI</name>
<sequence length="270" mass="30699">MPLLPSDAHTSMHRQSWPSSGLWPSSPSRIPPALDEDKDGLSTDDEDIDNSAKPENPLKYFLTPATPMDEELEFEFDFDAGIEDSNSPRQIVRSVSPSTLDGLRRYKARSKEAGCAILDDDDDEDEDDDGEEYIRFTPQKPLPFGLDDYFDCPRRRSPNRRASDSLLSPSSPSFHVGSPRGRLAKRFAPPPPSRRIRPHARTLQRRHSWREPSPDVWSIDEEPEKETRSEMGLSTEDLDDATEKKTQPIDIPAAKPRKKKVRFVLPVTEY</sequence>
<feature type="compositionally biased region" description="Low complexity" evidence="1">
    <location>
        <begin position="164"/>
        <end position="173"/>
    </location>
</feature>
<protein>
    <submittedName>
        <fullName evidence="2">Uncharacterized protein</fullName>
    </submittedName>
</protein>
<evidence type="ECO:0000313" key="3">
    <source>
        <dbReference type="Proteomes" id="UP001305414"/>
    </source>
</evidence>
<comment type="caution">
    <text evidence="2">The sequence shown here is derived from an EMBL/GenBank/DDBJ whole genome shotgun (WGS) entry which is preliminary data.</text>
</comment>
<feature type="region of interest" description="Disordered" evidence="1">
    <location>
        <begin position="80"/>
        <end position="258"/>
    </location>
</feature>